<accession>A0AAP2G7C1</accession>
<dbReference type="EMBL" id="JADQAZ010000001">
    <property type="protein sequence ID" value="MBT0957116.1"/>
    <property type="molecule type" value="Genomic_DNA"/>
</dbReference>
<proteinExistence type="predicted"/>
<dbReference type="CDD" id="cd04333">
    <property type="entry name" value="ProX_deacylase"/>
    <property type="match status" value="1"/>
</dbReference>
<reference evidence="2 3" key="1">
    <citation type="journal article" date="2021" name="Arch. Microbiol.">
        <title>Harenicola maris gen. nov., sp. nov. isolated from the Sea of Japan shallow sediments.</title>
        <authorList>
            <person name="Romanenko L.A."/>
            <person name="Kurilenko V.V."/>
            <person name="Chernysheva N.Y."/>
            <person name="Tekutyeva L.A."/>
            <person name="Velansky P.V."/>
            <person name="Svetashev V.I."/>
            <person name="Isaeva M.P."/>
        </authorList>
    </citation>
    <scope>NUCLEOTIDE SEQUENCE [LARGE SCALE GENOMIC DNA]</scope>
    <source>
        <strain evidence="2 3">KMM 3653</strain>
    </source>
</reference>
<evidence type="ECO:0000259" key="1">
    <source>
        <dbReference type="Pfam" id="PF04073"/>
    </source>
</evidence>
<dbReference type="PANTHER" id="PTHR30411">
    <property type="entry name" value="CYTOPLASMIC PROTEIN"/>
    <property type="match status" value="1"/>
</dbReference>
<comment type="caution">
    <text evidence="2">The sequence shown here is derived from an EMBL/GenBank/DDBJ whole genome shotgun (WGS) entry which is preliminary data.</text>
</comment>
<keyword evidence="3" id="KW-1185">Reference proteome</keyword>
<name>A0AAP2G7C1_9RHOB</name>
<dbReference type="Pfam" id="PF04073">
    <property type="entry name" value="tRNA_edit"/>
    <property type="match status" value="1"/>
</dbReference>
<dbReference type="InterPro" id="IPR036754">
    <property type="entry name" value="YbaK/aa-tRNA-synt-asso_dom_sf"/>
</dbReference>
<protein>
    <submittedName>
        <fullName evidence="2">YbaK/EbsC family protein</fullName>
    </submittedName>
</protein>
<dbReference type="SUPFAM" id="SSF55826">
    <property type="entry name" value="YbaK/ProRS associated domain"/>
    <property type="match status" value="1"/>
</dbReference>
<dbReference type="RefSeq" id="WP_327793292.1">
    <property type="nucleotide sequence ID" value="NZ_JADQAZ010000001.1"/>
</dbReference>
<dbReference type="GO" id="GO:0002161">
    <property type="term" value="F:aminoacyl-tRNA deacylase activity"/>
    <property type="evidence" value="ECO:0007669"/>
    <property type="project" value="InterPro"/>
</dbReference>
<gene>
    <name evidence="2" type="ORF">IV417_06945</name>
</gene>
<organism evidence="2 3">
    <name type="scientific">Harenicola maris</name>
    <dbReference type="NCBI Taxonomy" id="2841044"/>
    <lineage>
        <taxon>Bacteria</taxon>
        <taxon>Pseudomonadati</taxon>
        <taxon>Pseudomonadota</taxon>
        <taxon>Alphaproteobacteria</taxon>
        <taxon>Rhodobacterales</taxon>
        <taxon>Paracoccaceae</taxon>
        <taxon>Harenicola</taxon>
    </lineage>
</organism>
<dbReference type="Proteomes" id="UP001315686">
    <property type="component" value="Unassembled WGS sequence"/>
</dbReference>
<sequence>MSKSLKRVETALSAAGVDYDLREMPGETRTAAQAAEAAGCHIDQIAKSILMAGQGSGDLTLFITPGGHLVDEAMAEALTGEAMTRPDANRVRTVTGFAVGGVAPVGHKTPIAVYFDRVLEGFDVIWAAAGTPRHIFAIAPQVLCDISGAKTANFSVTPKA</sequence>
<feature type="domain" description="YbaK/aminoacyl-tRNA synthetase-associated" evidence="1">
    <location>
        <begin position="27"/>
        <end position="143"/>
    </location>
</feature>
<evidence type="ECO:0000313" key="3">
    <source>
        <dbReference type="Proteomes" id="UP001315686"/>
    </source>
</evidence>
<dbReference type="Gene3D" id="3.90.960.10">
    <property type="entry name" value="YbaK/aminoacyl-tRNA synthetase-associated domain"/>
    <property type="match status" value="1"/>
</dbReference>
<dbReference type="InterPro" id="IPR007214">
    <property type="entry name" value="YbaK/aa-tRNA-synth-assoc-dom"/>
</dbReference>
<evidence type="ECO:0000313" key="2">
    <source>
        <dbReference type="EMBL" id="MBT0957116.1"/>
    </source>
</evidence>
<dbReference type="AlphaFoldDB" id="A0AAP2G7C1"/>
<dbReference type="PANTHER" id="PTHR30411:SF1">
    <property type="entry name" value="CYTOPLASMIC PROTEIN"/>
    <property type="match status" value="1"/>
</dbReference>